<feature type="compositionally biased region" description="Basic and acidic residues" evidence="1">
    <location>
        <begin position="177"/>
        <end position="189"/>
    </location>
</feature>
<feature type="compositionally biased region" description="Polar residues" evidence="1">
    <location>
        <begin position="680"/>
        <end position="699"/>
    </location>
</feature>
<feature type="region of interest" description="Disordered" evidence="1">
    <location>
        <begin position="1161"/>
        <end position="1504"/>
    </location>
</feature>
<feature type="compositionally biased region" description="Basic and acidic residues" evidence="1">
    <location>
        <begin position="864"/>
        <end position="878"/>
    </location>
</feature>
<feature type="compositionally biased region" description="Basic residues" evidence="1">
    <location>
        <begin position="583"/>
        <end position="592"/>
    </location>
</feature>
<feature type="compositionally biased region" description="Basic and acidic residues" evidence="1">
    <location>
        <begin position="1412"/>
        <end position="1450"/>
    </location>
</feature>
<feature type="compositionally biased region" description="Polar residues" evidence="1">
    <location>
        <begin position="782"/>
        <end position="822"/>
    </location>
</feature>
<reference evidence="2 3" key="1">
    <citation type="submission" date="2024-02" db="EMBL/GenBank/DDBJ databases">
        <authorList>
            <person name="Daric V."/>
            <person name="Darras S."/>
        </authorList>
    </citation>
    <scope>NUCLEOTIDE SEQUENCE [LARGE SCALE GENOMIC DNA]</scope>
</reference>
<feature type="compositionally biased region" description="Basic and acidic residues" evidence="1">
    <location>
        <begin position="1317"/>
        <end position="1344"/>
    </location>
</feature>
<feature type="compositionally biased region" description="Polar residues" evidence="1">
    <location>
        <begin position="750"/>
        <end position="769"/>
    </location>
</feature>
<feature type="compositionally biased region" description="Low complexity" evidence="1">
    <location>
        <begin position="948"/>
        <end position="973"/>
    </location>
</feature>
<feature type="region of interest" description="Disordered" evidence="1">
    <location>
        <begin position="1"/>
        <end position="270"/>
    </location>
</feature>
<feature type="compositionally biased region" description="Basic and acidic residues" evidence="1">
    <location>
        <begin position="445"/>
        <end position="471"/>
    </location>
</feature>
<feature type="compositionally biased region" description="Polar residues" evidence="1">
    <location>
        <begin position="331"/>
        <end position="342"/>
    </location>
</feature>
<feature type="compositionally biased region" description="Polar residues" evidence="1">
    <location>
        <begin position="537"/>
        <end position="548"/>
    </location>
</feature>
<feature type="compositionally biased region" description="Acidic residues" evidence="1">
    <location>
        <begin position="993"/>
        <end position="1004"/>
    </location>
</feature>
<feature type="compositionally biased region" description="Basic and acidic residues" evidence="1">
    <location>
        <begin position="726"/>
        <end position="737"/>
    </location>
</feature>
<feature type="compositionally biased region" description="Polar residues" evidence="1">
    <location>
        <begin position="1071"/>
        <end position="1084"/>
    </location>
</feature>
<sequence length="1580" mass="182330">MSSQVQYYGGRQMNRPPAGNYNDGYMPENRPYQPAQDYQGNRNSWSDRRAHEAPQQSNQQFNDGPAYQQDQREFYPQSASPPRRYDDGPHYQQRNEDYARDNRHDQRYPPHSERQQYDGNENRYNSHQEQKSYDQDNRGYDDKYRQSTQHREVDGYGQEDYNSNLPQRVQQMNLNEPIHHQQRNYDEQYQRNPPTNYGSPPKREPHLRSDQYQSVPSHQFARDDYRPSNYEQKQPEREERSGPHTQPYPYDSPNAASQMSSPQVLAQTTSNAGGGAAVFGVVAKVNKPPDHRSPPPNLRSPADYPSYNPQDENRIRSPHSSPTRSHPLTTIMEQPNQISNYPDNKARYGEHDPQHYRNPPSQDRPYQEPQKPRNDQYYDRPAPSQGGLDMHRDTDSSGYGSVYTERSYDARPRDPPYSQHPPHGAPISPRAEQGASYNRPFDQPNSRDDSRGRRYENDQHGSSHGVNEHSSEYNQRQHKPAHWTMQKDANQPQYRSQKLSNQRWNEHDSGVDSSQIKSVRSMKNMFDKPSASVPLPQASSSWGANRYNNAGPAMSKPPTSPSSNQSYQTKTPYPPATSDHPRHQQPSHHHRNSYQEPSQRPDDRFPPPPGQNYPEQRYKPPSQPPSHQPPPDDKYERPRENFRERMPAPPQAQHPPPLRYDDGGQHRNQNLPHYDPPPQHSQSMNNLDVLNSRMRSPTNLDDPRARSSYSGDPPMSNPMVVGVQFQKKEFEGPDRGYKPLPPPAKPVNQHPGSGNRSAPPSSEPQSQRRQPYDDRRSPQRPPHNQATSQYKQPSYQQRSDQPNQFNTSNQPEGPSSDESNYVPSLVARSYQKFNSPSISDHQQSTRSQEPYQSQPPHHRQQPFNKDRPPYQQPHEDQRVPPPDQLPHSEQPLYGDRQPTYNQRRSPDTNYVPAVVSSSYNVYKNGADQSQNDEDWPAPPSDLSEQPRQTNHQPHHNNGPQYPQQQQQQKRQPPTGRDSNLGMPKAPRHPFDPPPDEDDSSEGIDVDAPTPPPTNRQQNLVAQRAGGPTYRPQVGRERNWGPSGPSRPIPAGERYGQDSRQPGDGLNEDRFTSTNQPQQHIQQRNVGMKPQPPQKPDGPDAVDAAMQDWDNTDAHPLNHDHSKDRVRMARTGQMSKRKPPSRMSSSTALVDDYAINVTPDDLVQNRISPITVEESQAPKPEKHHAEAKLTTSKKYHSQQPSRAEQPPRSADKPNAKKDNKLVFKVPSEEALKRGAASLPNIQETANDDRKRPPTYTGFGNTTKQKTSLGTDLLDKFKTAQESAIRSAQKKQDRALKSVQAITRLNKRSPSPVKSPTRPVKETRQDKNADIIKEATKRNDNRDIYNKSKPRTSHRESPDESDRSNSQRGRDDRPRPDRGRSRARSKERGVSPDRRGRSRSRERNISPQHRGRSRSRERNISPERRGRDRSRDRDLDRDHRARKSERDRDRYHQQVSPYKQGHDDPSYSRNPYRRSGHHHSDEPDWVGEFRKKRAHDEPGSRRAWVNDPRWKDRKKEFDINKYERDVRSATAYNSDFEQPERKQMFPTKLMAKGAPPSRRPQQGGDDWMRNLKEHNRRANRNR</sequence>
<feature type="compositionally biased region" description="Basic and acidic residues" evidence="1">
    <location>
        <begin position="630"/>
        <end position="646"/>
    </location>
</feature>
<feature type="compositionally biased region" description="Basic and acidic residues" evidence="1">
    <location>
        <begin position="1351"/>
        <end position="1402"/>
    </location>
</feature>
<feature type="compositionally biased region" description="Polar residues" evidence="1">
    <location>
        <begin position="160"/>
        <end position="174"/>
    </location>
</feature>
<dbReference type="Proteomes" id="UP001642483">
    <property type="component" value="Unassembled WGS sequence"/>
</dbReference>
<feature type="compositionally biased region" description="Basic and acidic residues" evidence="1">
    <location>
        <begin position="1111"/>
        <end position="1126"/>
    </location>
</feature>
<feature type="compositionally biased region" description="Low complexity" evidence="1">
    <location>
        <begin position="318"/>
        <end position="330"/>
    </location>
</feature>
<feature type="compositionally biased region" description="Polar residues" evidence="1">
    <location>
        <begin position="254"/>
        <end position="270"/>
    </location>
</feature>
<comment type="caution">
    <text evidence="2">The sequence shown here is derived from an EMBL/GenBank/DDBJ whole genome shotgun (WGS) entry which is preliminary data.</text>
</comment>
<feature type="compositionally biased region" description="Basic and acidic residues" evidence="1">
    <location>
        <begin position="83"/>
        <end position="154"/>
    </location>
</feature>
<evidence type="ECO:0000256" key="1">
    <source>
        <dbReference type="SAM" id="MobiDB-lite"/>
    </source>
</evidence>
<name>A0ABP0GMR7_CLALP</name>
<feature type="compositionally biased region" description="Basic and acidic residues" evidence="1">
    <location>
        <begin position="344"/>
        <end position="355"/>
    </location>
</feature>
<evidence type="ECO:0000313" key="2">
    <source>
        <dbReference type="EMBL" id="CAK8691455.1"/>
    </source>
</evidence>
<feature type="compositionally biased region" description="Polar residues" evidence="1">
    <location>
        <begin position="561"/>
        <end position="571"/>
    </location>
</feature>
<dbReference type="EMBL" id="CAWYQH010000119">
    <property type="protein sequence ID" value="CAK8691455.1"/>
    <property type="molecule type" value="Genomic_DNA"/>
</dbReference>
<feature type="compositionally biased region" description="Pro residues" evidence="1">
    <location>
        <begin position="647"/>
        <end position="658"/>
    </location>
</feature>
<feature type="compositionally biased region" description="Polar residues" evidence="1">
    <location>
        <begin position="1256"/>
        <end position="1268"/>
    </location>
</feature>
<accession>A0ABP0GMR7</accession>
<feature type="compositionally biased region" description="Polar residues" evidence="1">
    <location>
        <begin position="1298"/>
        <end position="1312"/>
    </location>
</feature>
<organism evidence="2 3">
    <name type="scientific">Clavelina lepadiformis</name>
    <name type="common">Light-bulb sea squirt</name>
    <name type="synonym">Ascidia lepadiformis</name>
    <dbReference type="NCBI Taxonomy" id="159417"/>
    <lineage>
        <taxon>Eukaryota</taxon>
        <taxon>Metazoa</taxon>
        <taxon>Chordata</taxon>
        <taxon>Tunicata</taxon>
        <taxon>Ascidiacea</taxon>
        <taxon>Aplousobranchia</taxon>
        <taxon>Clavelinidae</taxon>
        <taxon>Clavelina</taxon>
    </lineage>
</organism>
<gene>
    <name evidence="2" type="ORF">CVLEPA_LOCUS24160</name>
</gene>
<feature type="compositionally biased region" description="Polar residues" evidence="1">
    <location>
        <begin position="915"/>
        <end position="929"/>
    </location>
</feature>
<keyword evidence="3" id="KW-1185">Reference proteome</keyword>
<feature type="compositionally biased region" description="Basic and acidic residues" evidence="1">
    <location>
        <begin position="1208"/>
        <end position="1231"/>
    </location>
</feature>
<feature type="region of interest" description="Disordered" evidence="1">
    <location>
        <begin position="1531"/>
        <end position="1580"/>
    </location>
</feature>
<feature type="compositionally biased region" description="Polar residues" evidence="1">
    <location>
        <begin position="831"/>
        <end position="855"/>
    </location>
</feature>
<proteinExistence type="predicted"/>
<evidence type="ECO:0000313" key="3">
    <source>
        <dbReference type="Proteomes" id="UP001642483"/>
    </source>
</evidence>
<feature type="region of interest" description="Disordered" evidence="1">
    <location>
        <begin position="285"/>
        <end position="1147"/>
    </location>
</feature>
<protein>
    <submittedName>
        <fullName evidence="2">Uncharacterized protein</fullName>
    </submittedName>
</protein>
<feature type="compositionally biased region" description="Basic and acidic residues" evidence="1">
    <location>
        <begin position="233"/>
        <end position="242"/>
    </location>
</feature>
<feature type="compositionally biased region" description="Polar residues" evidence="1">
    <location>
        <begin position="487"/>
        <end position="503"/>
    </location>
</feature>